<feature type="compositionally biased region" description="Basic residues" evidence="2">
    <location>
        <begin position="462"/>
        <end position="473"/>
    </location>
</feature>
<accession>A0A1B8GAP3</accession>
<feature type="region of interest" description="Disordered" evidence="2">
    <location>
        <begin position="410"/>
        <end position="520"/>
    </location>
</feature>
<sequence length="583" mass="64546">MEVVKCSCAKCGTFIGDFENLWNRIGKRHFSPVSLKRNDWGVGLQHSGDVRIAPTETTIEDSYLQDLACVGCEEKLGLLCHDAPPGHILRKDQLVVDLGKMKVISGSTRKPCAPVIKHTYPLKRSGPKIGHDDNTQENGNEMNGHDGNLAVADSDQPLQADDADRLQHLTQFADWAEGAIDSQKRDIDRISVSVNKIETDMRSFKDFMAMVRRELAVRPTNIEMDDVRASVHSLRDEIDESHSTNVAKPAEGSLSFESVDLITESITSLSQKVNEIDSLKLEIQFLKIKLKRSEDITRNVGRYVDSQPSTPLSATTRHQDESSAYVRPLVDQLQRNSTGFEKHMSSSPAVDDKRTKRARLSGKDMRTTVAPNVQPESTLRKPSRLSHVLLPVSQDRLAADVDELDDMALTGDTTDDACEPKPAGIDPATTTGGVARPGSPLNGGQPVTSKPSWRTANLRTSQNRKAKSSRKSRGGSDELDPDFIPLTAKGTKDRRFTKGRLSNRRRASGNPQGGTDGMENGEEDIVQSVERDDAPIIPQAVMLDPAHQQPMTDEEHQKSRQEILQARERLVKDTIEREMNMAI</sequence>
<evidence type="ECO:0000256" key="1">
    <source>
        <dbReference type="SAM" id="Coils"/>
    </source>
</evidence>
<feature type="coiled-coil region" evidence="1">
    <location>
        <begin position="269"/>
        <end position="296"/>
    </location>
</feature>
<reference evidence="4" key="2">
    <citation type="journal article" date="2018" name="Nat. Commun.">
        <title>Extreme sensitivity to ultraviolet light in the fungal pathogen causing white-nose syndrome of bats.</title>
        <authorList>
            <person name="Palmer J.M."/>
            <person name="Drees K.P."/>
            <person name="Foster J.T."/>
            <person name="Lindner D.L."/>
        </authorList>
    </citation>
    <scope>NUCLEOTIDE SEQUENCE [LARGE SCALE GENOMIC DNA]</scope>
    <source>
        <strain evidence="4">UAMH 10579</strain>
    </source>
</reference>
<feature type="region of interest" description="Disordered" evidence="2">
    <location>
        <begin position="337"/>
        <end position="384"/>
    </location>
</feature>
<feature type="compositionally biased region" description="Basic and acidic residues" evidence="2">
    <location>
        <begin position="340"/>
        <end position="354"/>
    </location>
</feature>
<gene>
    <name evidence="3" type="ORF">VE01_09071</name>
</gene>
<evidence type="ECO:0000313" key="3">
    <source>
        <dbReference type="EMBL" id="OBT92847.1"/>
    </source>
</evidence>
<dbReference type="RefSeq" id="XP_018126580.1">
    <property type="nucleotide sequence ID" value="XM_018278487.2"/>
</dbReference>
<organism evidence="3 4">
    <name type="scientific">Pseudogymnoascus verrucosus</name>
    <dbReference type="NCBI Taxonomy" id="342668"/>
    <lineage>
        <taxon>Eukaryota</taxon>
        <taxon>Fungi</taxon>
        <taxon>Dikarya</taxon>
        <taxon>Ascomycota</taxon>
        <taxon>Pezizomycotina</taxon>
        <taxon>Leotiomycetes</taxon>
        <taxon>Thelebolales</taxon>
        <taxon>Thelebolaceae</taxon>
        <taxon>Pseudogymnoascus</taxon>
    </lineage>
</organism>
<feature type="compositionally biased region" description="Basic residues" evidence="2">
    <location>
        <begin position="497"/>
        <end position="507"/>
    </location>
</feature>
<dbReference type="GeneID" id="28842457"/>
<keyword evidence="1" id="KW-0175">Coiled coil</keyword>
<proteinExistence type="predicted"/>
<dbReference type="AlphaFoldDB" id="A0A1B8GAP3"/>
<evidence type="ECO:0008006" key="5">
    <source>
        <dbReference type="Google" id="ProtNLM"/>
    </source>
</evidence>
<dbReference type="Proteomes" id="UP000091956">
    <property type="component" value="Unassembled WGS sequence"/>
</dbReference>
<evidence type="ECO:0000313" key="4">
    <source>
        <dbReference type="Proteomes" id="UP000091956"/>
    </source>
</evidence>
<name>A0A1B8GAP3_9PEZI</name>
<feature type="region of interest" description="Disordered" evidence="2">
    <location>
        <begin position="123"/>
        <end position="151"/>
    </location>
</feature>
<feature type="compositionally biased region" description="Polar residues" evidence="2">
    <location>
        <begin position="445"/>
        <end position="461"/>
    </location>
</feature>
<dbReference type="STRING" id="342668.A0A1B8GAP3"/>
<keyword evidence="4" id="KW-1185">Reference proteome</keyword>
<dbReference type="OrthoDB" id="5396360at2759"/>
<protein>
    <recommendedName>
        <fullName evidence="5">Yippee domain-containing protein</fullName>
    </recommendedName>
</protein>
<dbReference type="EMBL" id="KV460261">
    <property type="protein sequence ID" value="OBT92847.1"/>
    <property type="molecule type" value="Genomic_DNA"/>
</dbReference>
<evidence type="ECO:0000256" key="2">
    <source>
        <dbReference type="SAM" id="MobiDB-lite"/>
    </source>
</evidence>
<reference evidence="3 4" key="1">
    <citation type="submission" date="2016-03" db="EMBL/GenBank/DDBJ databases">
        <title>Comparative genomics of Pseudogymnoascus destructans, the fungus causing white-nose syndrome of bats.</title>
        <authorList>
            <person name="Palmer J.M."/>
            <person name="Drees K.P."/>
            <person name="Foster J.T."/>
            <person name="Lindner D.L."/>
        </authorList>
    </citation>
    <scope>NUCLEOTIDE SEQUENCE [LARGE SCALE GENOMIC DNA]</scope>
    <source>
        <strain evidence="3 4">UAMH 10579</strain>
    </source>
</reference>